<sequence>MGLMNVVASSVRHRIMPRRRSGMGTMTALFVGASVGIAAWEAVRKAQGMRMMGGSQSSSSDGGATALAEEVMREIES</sequence>
<accession>A0A9E6ZML4</accession>
<evidence type="ECO:0000313" key="1">
    <source>
        <dbReference type="EMBL" id="UNO49781.1"/>
    </source>
</evidence>
<protein>
    <submittedName>
        <fullName evidence="1">Uncharacterized protein</fullName>
    </submittedName>
</protein>
<dbReference type="STRING" id="1356854.N007_01215"/>
<dbReference type="Proteomes" id="UP000829401">
    <property type="component" value="Chromosome"/>
</dbReference>
<dbReference type="AlphaFoldDB" id="T0CUD2"/>
<evidence type="ECO:0000313" key="2">
    <source>
        <dbReference type="Proteomes" id="UP000829401"/>
    </source>
</evidence>
<name>T0CUD2_ALIAG</name>
<proteinExistence type="predicted"/>
<keyword evidence="2" id="KW-1185">Reference proteome</keyword>
<organism evidence="1 2">
    <name type="scientific">Alicyclobacillus acidoterrestris (strain ATCC 49025 / DSM 3922 / CIP 106132 / NCIMB 13137 / GD3B)</name>
    <dbReference type="NCBI Taxonomy" id="1356854"/>
    <lineage>
        <taxon>Bacteria</taxon>
        <taxon>Bacillati</taxon>
        <taxon>Bacillota</taxon>
        <taxon>Bacilli</taxon>
        <taxon>Bacillales</taxon>
        <taxon>Alicyclobacillaceae</taxon>
        <taxon>Alicyclobacillus</taxon>
    </lineage>
</organism>
<dbReference type="EMBL" id="CP080467">
    <property type="protein sequence ID" value="UNO49781.1"/>
    <property type="molecule type" value="Genomic_DNA"/>
</dbReference>
<dbReference type="OrthoDB" id="2376841at2"/>
<dbReference type="RefSeq" id="WP_021297844.1">
    <property type="nucleotide sequence ID" value="NZ_AURB01000164.1"/>
</dbReference>
<dbReference type="KEGG" id="aaco:K1I37_04535"/>
<accession>T0CUD2</accession>
<reference evidence="2" key="1">
    <citation type="journal article" date="2022" name="G3 (Bethesda)">
        <title>Unveiling the complete genome sequence of Alicyclobacillus acidoterrestris DSM 3922T, a taint-producing strain.</title>
        <authorList>
            <person name="Leonardo I.C."/>
            <person name="Barreto Crespo M.T."/>
            <person name="Gaspar F.B."/>
        </authorList>
    </citation>
    <scope>NUCLEOTIDE SEQUENCE [LARGE SCALE GENOMIC DNA]</scope>
    <source>
        <strain evidence="2">DSM 3922</strain>
    </source>
</reference>
<gene>
    <name evidence="1" type="ORF">K1I37_04535</name>
</gene>